<proteinExistence type="predicted"/>
<reference evidence="2" key="1">
    <citation type="submission" date="2023-02" db="EMBL/GenBank/DDBJ databases">
        <authorList>
            <person name="Palmer J.M."/>
        </authorList>
    </citation>
    <scope>NUCLEOTIDE SEQUENCE</scope>
    <source>
        <strain evidence="2">FW57</strain>
    </source>
</reference>
<evidence type="ECO:0000313" key="3">
    <source>
        <dbReference type="Proteomes" id="UP001197093"/>
    </source>
</evidence>
<comment type="caution">
    <text evidence="2">The sequence shown here is derived from an EMBL/GenBank/DDBJ whole genome shotgun (WGS) entry which is preliminary data.</text>
</comment>
<feature type="signal peptide" evidence="1">
    <location>
        <begin position="1"/>
        <end position="19"/>
    </location>
</feature>
<sequence>MRFTAAFVSSVALVLGVTAAPVDDKYERPVATFSAWNTECGLNSGHTFGMTLVDRAWSGLCFPLPDYVRGLELTELAEGCAITAFESPVCDDYPYNGSKRDRAGCLWSGNQEFRSYKLTCDK</sequence>
<dbReference type="AlphaFoldDB" id="A0AAD4HXA7"/>
<gene>
    <name evidence="2" type="ORF">NEMBOFW57_009148</name>
</gene>
<accession>A0AAD4HXA7</accession>
<dbReference type="Proteomes" id="UP001197093">
    <property type="component" value="Unassembled WGS sequence"/>
</dbReference>
<dbReference type="EMBL" id="JAHCVI010000004">
    <property type="protein sequence ID" value="KAG7286831.1"/>
    <property type="molecule type" value="Genomic_DNA"/>
</dbReference>
<name>A0AAD4HXA7_9PEZI</name>
<protein>
    <submittedName>
        <fullName evidence="2">Uncharacterized protein</fullName>
    </submittedName>
</protein>
<keyword evidence="3" id="KW-1185">Reference proteome</keyword>
<evidence type="ECO:0000256" key="1">
    <source>
        <dbReference type="SAM" id="SignalP"/>
    </source>
</evidence>
<organism evidence="2 3">
    <name type="scientific">Staphylotrichum longicolle</name>
    <dbReference type="NCBI Taxonomy" id="669026"/>
    <lineage>
        <taxon>Eukaryota</taxon>
        <taxon>Fungi</taxon>
        <taxon>Dikarya</taxon>
        <taxon>Ascomycota</taxon>
        <taxon>Pezizomycotina</taxon>
        <taxon>Sordariomycetes</taxon>
        <taxon>Sordariomycetidae</taxon>
        <taxon>Sordariales</taxon>
        <taxon>Chaetomiaceae</taxon>
        <taxon>Staphylotrichum</taxon>
    </lineage>
</organism>
<keyword evidence="1" id="KW-0732">Signal</keyword>
<evidence type="ECO:0000313" key="2">
    <source>
        <dbReference type="EMBL" id="KAG7286831.1"/>
    </source>
</evidence>
<feature type="chain" id="PRO_5042032330" evidence="1">
    <location>
        <begin position="20"/>
        <end position="122"/>
    </location>
</feature>